<dbReference type="CDD" id="cd00090">
    <property type="entry name" value="HTH_ARSR"/>
    <property type="match status" value="1"/>
</dbReference>
<dbReference type="SUPFAM" id="SSF46689">
    <property type="entry name" value="Homeodomain-like"/>
    <property type="match status" value="1"/>
</dbReference>
<dbReference type="InterPro" id="IPR002921">
    <property type="entry name" value="Fungal_lipase-type"/>
</dbReference>
<name>A0A915ECP1_9BILA</name>
<organism evidence="4 5">
    <name type="scientific">Ditylenchus dipsaci</name>
    <dbReference type="NCBI Taxonomy" id="166011"/>
    <lineage>
        <taxon>Eukaryota</taxon>
        <taxon>Metazoa</taxon>
        <taxon>Ecdysozoa</taxon>
        <taxon>Nematoda</taxon>
        <taxon>Chromadorea</taxon>
        <taxon>Rhabditida</taxon>
        <taxon>Tylenchina</taxon>
        <taxon>Tylenchomorpha</taxon>
        <taxon>Sphaerularioidea</taxon>
        <taxon>Anguinidae</taxon>
        <taxon>Anguininae</taxon>
        <taxon>Ditylenchus</taxon>
    </lineage>
</organism>
<evidence type="ECO:0000259" key="3">
    <source>
        <dbReference type="Pfam" id="PF01764"/>
    </source>
</evidence>
<dbReference type="CDD" id="cd00519">
    <property type="entry name" value="Lipase_3"/>
    <property type="match status" value="1"/>
</dbReference>
<dbReference type="InterPro" id="IPR029058">
    <property type="entry name" value="AB_hydrolase_fold"/>
</dbReference>
<dbReference type="GO" id="GO:0006629">
    <property type="term" value="P:lipid metabolic process"/>
    <property type="evidence" value="ECO:0007669"/>
    <property type="project" value="InterPro"/>
</dbReference>
<feature type="compositionally biased region" description="Polar residues" evidence="2">
    <location>
        <begin position="361"/>
        <end position="375"/>
    </location>
</feature>
<feature type="region of interest" description="Disordered" evidence="2">
    <location>
        <begin position="39"/>
        <end position="73"/>
    </location>
</feature>
<feature type="region of interest" description="Disordered" evidence="2">
    <location>
        <begin position="361"/>
        <end position="383"/>
    </location>
</feature>
<keyword evidence="4" id="KW-1185">Reference proteome</keyword>
<dbReference type="Pfam" id="PF13551">
    <property type="entry name" value="HTH_29"/>
    <property type="match status" value="1"/>
</dbReference>
<evidence type="ECO:0000256" key="1">
    <source>
        <dbReference type="ARBA" id="ARBA00004123"/>
    </source>
</evidence>
<dbReference type="InterPro" id="IPR011991">
    <property type="entry name" value="ArsR-like_HTH"/>
</dbReference>
<dbReference type="InterPro" id="IPR009057">
    <property type="entry name" value="Homeodomain-like_sf"/>
</dbReference>
<comment type="subcellular location">
    <subcellularLocation>
        <location evidence="1">Nucleus</location>
    </subcellularLocation>
</comment>
<dbReference type="AlphaFoldDB" id="A0A915ECP1"/>
<evidence type="ECO:0000256" key="2">
    <source>
        <dbReference type="SAM" id="MobiDB-lite"/>
    </source>
</evidence>
<sequence length="383" mass="43386">MADLRPVILRLYQEEKKVMEISRLLNISQPNVSRAIKRFEETGSNNDRAKSGRPVSANTEDNHTLAAPSPQPPSVNWTSDYNVELAQMAFDFAAAAYSDDPIPCLRKHAAVLELIDHISCDYVGDECWAYIARNDDFVVFSVRGTKTRLQLITELVETMSWPKKTFPAGGSVQRYFFSALKSVWDKGFGAKLRKLRIDHPKARFLFTGHSLGGALASLASSLFAYENKDLIGPDSIFLITYGQPRVGNMDYAEGHDLLVPNSWRIIHRYDLVAHLPYCYERLLSHKCASLYNHGPWHHGTEIWYPDGMNNTDSLFKICQGLPLNEDDSCSNGYYVHYGTTDHFRYFEKDVDQYGTAGCVDNKTSSSKRTNDTNQWKKSRNSTA</sequence>
<accession>A0A915ECP1</accession>
<proteinExistence type="predicted"/>
<dbReference type="Gene3D" id="3.40.50.1820">
    <property type="entry name" value="alpha/beta hydrolase"/>
    <property type="match status" value="1"/>
</dbReference>
<dbReference type="InterPro" id="IPR036388">
    <property type="entry name" value="WH-like_DNA-bd_sf"/>
</dbReference>
<dbReference type="Gene3D" id="1.10.10.10">
    <property type="entry name" value="Winged helix-like DNA-binding domain superfamily/Winged helix DNA-binding domain"/>
    <property type="match status" value="1"/>
</dbReference>
<reference evidence="5" key="1">
    <citation type="submission" date="2022-11" db="UniProtKB">
        <authorList>
            <consortium name="WormBaseParasite"/>
        </authorList>
    </citation>
    <scope>IDENTIFICATION</scope>
</reference>
<feature type="domain" description="Fungal lipase-type" evidence="3">
    <location>
        <begin position="139"/>
        <end position="279"/>
    </location>
</feature>
<evidence type="ECO:0000313" key="4">
    <source>
        <dbReference type="Proteomes" id="UP000887574"/>
    </source>
</evidence>
<evidence type="ECO:0000313" key="5">
    <source>
        <dbReference type="WBParaSite" id="jg3894"/>
    </source>
</evidence>
<dbReference type="PANTHER" id="PTHR45908">
    <property type="entry name" value="PROTEIN CBG11750-RELATED"/>
    <property type="match status" value="1"/>
</dbReference>
<dbReference type="PANTHER" id="PTHR45908:SF19">
    <property type="entry name" value="FUNGAL LIPASE-LIKE DOMAIN-CONTAINING PROTEIN"/>
    <property type="match status" value="1"/>
</dbReference>
<dbReference type="GO" id="GO:0005634">
    <property type="term" value="C:nucleus"/>
    <property type="evidence" value="ECO:0007669"/>
    <property type="project" value="UniProtKB-SubCell"/>
</dbReference>
<protein>
    <submittedName>
        <fullName evidence="5">Fungal lipase-like domain-containing protein</fullName>
    </submittedName>
</protein>
<dbReference type="Proteomes" id="UP000887574">
    <property type="component" value="Unplaced"/>
</dbReference>
<dbReference type="WBParaSite" id="jg3894">
    <property type="protein sequence ID" value="jg3894"/>
    <property type="gene ID" value="jg3894"/>
</dbReference>
<dbReference type="SUPFAM" id="SSF53474">
    <property type="entry name" value="alpha/beta-Hydrolases"/>
    <property type="match status" value="1"/>
</dbReference>
<dbReference type="Pfam" id="PF01764">
    <property type="entry name" value="Lipase_3"/>
    <property type="match status" value="1"/>
</dbReference>